<dbReference type="GO" id="GO:0016705">
    <property type="term" value="F:oxidoreductase activity, acting on paired donors, with incorporation or reduction of molecular oxygen"/>
    <property type="evidence" value="ECO:0007669"/>
    <property type="project" value="InterPro"/>
</dbReference>
<evidence type="ECO:0000256" key="1">
    <source>
        <dbReference type="ARBA" id="ARBA00001971"/>
    </source>
</evidence>
<organism evidence="12 13">
    <name type="scientific">Pieris macdunnoughi</name>
    <dbReference type="NCBI Taxonomy" id="345717"/>
    <lineage>
        <taxon>Eukaryota</taxon>
        <taxon>Metazoa</taxon>
        <taxon>Ecdysozoa</taxon>
        <taxon>Arthropoda</taxon>
        <taxon>Hexapoda</taxon>
        <taxon>Insecta</taxon>
        <taxon>Pterygota</taxon>
        <taxon>Neoptera</taxon>
        <taxon>Endopterygota</taxon>
        <taxon>Lepidoptera</taxon>
        <taxon>Glossata</taxon>
        <taxon>Ditrysia</taxon>
        <taxon>Papilionoidea</taxon>
        <taxon>Pieridae</taxon>
        <taxon>Pierinae</taxon>
        <taxon>Pieris</taxon>
    </lineage>
</organism>
<sequence>MFLSVYFILGILCVLHIVFNYNKTARMMRKIPGFRFNFIVGNALELLVSPEALFAKARVWASQFQGIYGFYVYPNSCINIYNAEDVKIVLSSFKYHQKSMIYTLLRPWLQNGLLVSKGAQWQERRKILTPTFHFNILKRYYPAMVDSTARLLEVLDKTNEKSTDIPPVISEFTLTTICETAMGTKLNEDGGGKKYKDAIHDIKNVLFQRFVYIPLAIDFIFRLTPLYKRHTKSLSTIHNFTQNVIKNRKEQLKDISETNVVNDETDKDLHYGKMRTAFLDFLISAQKDGLTDDVGIQEEVDTFMFEGHDTVSSAITFCLLLLAENKEIQNRVVDELQTIFIGDTRTATLEDISSMHYLECCIKESMRLYPPVPFISRKLPEAVTLSNYVVPKGSMCHIHIFDLHRQESLFKNSLKFDPDRFLPEYSVGRHPYAYIAFSAGPRNCIGQKFAMMEMKLVLSSILRRFEINPVTKCEDLKFTADIILKNSEPIKMKFIRRLGMKIGSKSDDV</sequence>
<comment type="function">
    <text evidence="2">May be involved in the metabolism of insect hormones and in the breakdown of synthetic insecticides.</text>
</comment>
<dbReference type="GO" id="GO:0004497">
    <property type="term" value="F:monooxygenase activity"/>
    <property type="evidence" value="ECO:0007669"/>
    <property type="project" value="UniProtKB-KW"/>
</dbReference>
<keyword evidence="6 10" id="KW-0560">Oxidoreductase</keyword>
<keyword evidence="5 9" id="KW-0479">Metal-binding</keyword>
<keyword evidence="7 9" id="KW-0408">Iron</keyword>
<gene>
    <name evidence="12" type="ORF">PMACD_LOCUS3049</name>
</gene>
<evidence type="ECO:0000256" key="10">
    <source>
        <dbReference type="RuleBase" id="RU000461"/>
    </source>
</evidence>
<evidence type="ECO:0000256" key="4">
    <source>
        <dbReference type="ARBA" id="ARBA00022617"/>
    </source>
</evidence>
<evidence type="ECO:0000256" key="5">
    <source>
        <dbReference type="ARBA" id="ARBA00022723"/>
    </source>
</evidence>
<evidence type="ECO:0000256" key="3">
    <source>
        <dbReference type="ARBA" id="ARBA00010617"/>
    </source>
</evidence>
<keyword evidence="11" id="KW-0472">Membrane</keyword>
<evidence type="ECO:0000256" key="7">
    <source>
        <dbReference type="ARBA" id="ARBA00023004"/>
    </source>
</evidence>
<keyword evidence="8 10" id="KW-0503">Monooxygenase</keyword>
<feature type="transmembrane region" description="Helical" evidence="11">
    <location>
        <begin position="6"/>
        <end position="22"/>
    </location>
</feature>
<proteinExistence type="inferred from homology"/>
<accession>A0A821NTT1</accession>
<dbReference type="Proteomes" id="UP000663880">
    <property type="component" value="Unassembled WGS sequence"/>
</dbReference>
<evidence type="ECO:0000256" key="2">
    <source>
        <dbReference type="ARBA" id="ARBA00003690"/>
    </source>
</evidence>
<dbReference type="PRINTS" id="PR00385">
    <property type="entry name" value="P450"/>
</dbReference>
<feature type="binding site" description="axial binding residue" evidence="9">
    <location>
        <position position="444"/>
    </location>
    <ligand>
        <name>heme</name>
        <dbReference type="ChEBI" id="CHEBI:30413"/>
    </ligand>
    <ligandPart>
        <name>Fe</name>
        <dbReference type="ChEBI" id="CHEBI:18248"/>
    </ligandPart>
</feature>
<dbReference type="OrthoDB" id="1470350at2759"/>
<name>A0A821NTT1_9NEOP</name>
<keyword evidence="11" id="KW-0812">Transmembrane</keyword>
<comment type="similarity">
    <text evidence="3 10">Belongs to the cytochrome P450 family.</text>
</comment>
<dbReference type="GO" id="GO:0005506">
    <property type="term" value="F:iron ion binding"/>
    <property type="evidence" value="ECO:0007669"/>
    <property type="project" value="InterPro"/>
</dbReference>
<dbReference type="PANTHER" id="PTHR24291">
    <property type="entry name" value="CYTOCHROME P450 FAMILY 4"/>
    <property type="match status" value="1"/>
</dbReference>
<dbReference type="EMBL" id="CAJOBZ010000005">
    <property type="protein sequence ID" value="CAF4793972.1"/>
    <property type="molecule type" value="Genomic_DNA"/>
</dbReference>
<evidence type="ECO:0000256" key="6">
    <source>
        <dbReference type="ARBA" id="ARBA00023002"/>
    </source>
</evidence>
<dbReference type="GO" id="GO:0020037">
    <property type="term" value="F:heme binding"/>
    <property type="evidence" value="ECO:0007669"/>
    <property type="project" value="InterPro"/>
</dbReference>
<comment type="cofactor">
    <cofactor evidence="1 9">
        <name>heme</name>
        <dbReference type="ChEBI" id="CHEBI:30413"/>
    </cofactor>
</comment>
<keyword evidence="13" id="KW-1185">Reference proteome</keyword>
<evidence type="ECO:0008006" key="14">
    <source>
        <dbReference type="Google" id="ProtNLM"/>
    </source>
</evidence>
<dbReference type="InterPro" id="IPR036396">
    <property type="entry name" value="Cyt_P450_sf"/>
</dbReference>
<dbReference type="InterPro" id="IPR017972">
    <property type="entry name" value="Cyt_P450_CS"/>
</dbReference>
<comment type="caution">
    <text evidence="12">The sequence shown here is derived from an EMBL/GenBank/DDBJ whole genome shotgun (WGS) entry which is preliminary data.</text>
</comment>
<keyword evidence="4 9" id="KW-0349">Heme</keyword>
<dbReference type="PRINTS" id="PR00463">
    <property type="entry name" value="EP450I"/>
</dbReference>
<evidence type="ECO:0000313" key="12">
    <source>
        <dbReference type="EMBL" id="CAF4793972.1"/>
    </source>
</evidence>
<dbReference type="PROSITE" id="PS00086">
    <property type="entry name" value="CYTOCHROME_P450"/>
    <property type="match status" value="1"/>
</dbReference>
<evidence type="ECO:0000256" key="11">
    <source>
        <dbReference type="SAM" id="Phobius"/>
    </source>
</evidence>
<reference evidence="12" key="1">
    <citation type="submission" date="2021-02" db="EMBL/GenBank/DDBJ databases">
        <authorList>
            <person name="Steward A R."/>
        </authorList>
    </citation>
    <scope>NUCLEOTIDE SEQUENCE</scope>
</reference>
<dbReference type="Gene3D" id="1.10.630.10">
    <property type="entry name" value="Cytochrome P450"/>
    <property type="match status" value="1"/>
</dbReference>
<evidence type="ECO:0000256" key="9">
    <source>
        <dbReference type="PIRSR" id="PIRSR602401-1"/>
    </source>
</evidence>
<dbReference type="InterPro" id="IPR002401">
    <property type="entry name" value="Cyt_P450_E_grp-I"/>
</dbReference>
<dbReference type="CDD" id="cd20628">
    <property type="entry name" value="CYP4"/>
    <property type="match status" value="1"/>
</dbReference>
<evidence type="ECO:0000313" key="13">
    <source>
        <dbReference type="Proteomes" id="UP000663880"/>
    </source>
</evidence>
<dbReference type="Pfam" id="PF00067">
    <property type="entry name" value="p450"/>
    <property type="match status" value="1"/>
</dbReference>
<evidence type="ECO:0000256" key="8">
    <source>
        <dbReference type="ARBA" id="ARBA00023033"/>
    </source>
</evidence>
<protein>
    <recommendedName>
        <fullName evidence="14">Cytochrome P450</fullName>
    </recommendedName>
</protein>
<dbReference type="InterPro" id="IPR050196">
    <property type="entry name" value="Cytochrome_P450_Monoox"/>
</dbReference>
<dbReference type="SUPFAM" id="SSF48264">
    <property type="entry name" value="Cytochrome P450"/>
    <property type="match status" value="1"/>
</dbReference>
<dbReference type="AlphaFoldDB" id="A0A821NTT1"/>
<dbReference type="InterPro" id="IPR001128">
    <property type="entry name" value="Cyt_P450"/>
</dbReference>
<keyword evidence="11" id="KW-1133">Transmembrane helix</keyword>
<dbReference type="PANTHER" id="PTHR24291:SF105">
    <property type="entry name" value="CYTOCHROME P450 4P1-RELATED"/>
    <property type="match status" value="1"/>
</dbReference>